<keyword evidence="3 7" id="KW-0227">DNA damage</keyword>
<dbReference type="Gene3D" id="2.40.50.140">
    <property type="entry name" value="Nucleic acid-binding proteins"/>
    <property type="match status" value="1"/>
</dbReference>
<dbReference type="SUPFAM" id="SSF57863">
    <property type="entry name" value="ArfGap/RecO-like zinc finger"/>
    <property type="match status" value="1"/>
</dbReference>
<feature type="domain" description="DNA replication/recombination mediator RecO N-terminal" evidence="8">
    <location>
        <begin position="1"/>
        <end position="74"/>
    </location>
</feature>
<dbReference type="InterPro" id="IPR012340">
    <property type="entry name" value="NA-bd_OB-fold"/>
</dbReference>
<name>A0A8J2YJ85_9RHOB</name>
<evidence type="ECO:0000256" key="6">
    <source>
        <dbReference type="ARBA" id="ARBA00033409"/>
    </source>
</evidence>
<sequence length="245" mass="26319">MEWTDQGIVLSTRLHGETSVVLELLTRDHGRHLGLVRGGRSRRIRPLLQTGNLLQAQWRARLDDQLGNFTVEAIDLPAGRLMASRAGLLGLSHLATLVRLLPERDAHAGVFDAAAVVIEHLDAGNIAAAVMIRFELELLSELGFGLDLTSCAATGTAEDLVWVSPKSGRAVSRKAGAPYCDRLLALPPFLIGSGANARPTAEDIIAGFRLTGHFLGRYVFEARGMDMPDARAGFIAAALPEKVGE</sequence>
<keyword evidence="4 7" id="KW-0233">DNA recombination</keyword>
<gene>
    <name evidence="7 9" type="primary">recO</name>
    <name evidence="9" type="ORF">GCM10007276_24640</name>
</gene>
<dbReference type="GO" id="GO:0006302">
    <property type="term" value="P:double-strand break repair"/>
    <property type="evidence" value="ECO:0007669"/>
    <property type="project" value="TreeGrafter"/>
</dbReference>
<evidence type="ECO:0000256" key="1">
    <source>
        <dbReference type="ARBA" id="ARBA00007452"/>
    </source>
</evidence>
<proteinExistence type="inferred from homology"/>
<dbReference type="GO" id="GO:0043590">
    <property type="term" value="C:bacterial nucleoid"/>
    <property type="evidence" value="ECO:0007669"/>
    <property type="project" value="TreeGrafter"/>
</dbReference>
<dbReference type="Gene3D" id="1.20.1440.120">
    <property type="entry name" value="Recombination protein O, C-terminal domain"/>
    <property type="match status" value="1"/>
</dbReference>
<dbReference type="PANTHER" id="PTHR33991:SF1">
    <property type="entry name" value="DNA REPAIR PROTEIN RECO"/>
    <property type="match status" value="1"/>
</dbReference>
<keyword evidence="5 7" id="KW-0234">DNA repair</keyword>
<dbReference type="PANTHER" id="PTHR33991">
    <property type="entry name" value="DNA REPAIR PROTEIN RECO"/>
    <property type="match status" value="1"/>
</dbReference>
<dbReference type="RefSeq" id="WP_188410008.1">
    <property type="nucleotide sequence ID" value="NZ_BMCP01000002.1"/>
</dbReference>
<dbReference type="InterPro" id="IPR003717">
    <property type="entry name" value="RecO"/>
</dbReference>
<reference evidence="9" key="1">
    <citation type="journal article" date="2014" name="Int. J. Syst. Evol. Microbiol.">
        <title>Complete genome sequence of Corynebacterium casei LMG S-19264T (=DSM 44701T), isolated from a smear-ripened cheese.</title>
        <authorList>
            <consortium name="US DOE Joint Genome Institute (JGI-PGF)"/>
            <person name="Walter F."/>
            <person name="Albersmeier A."/>
            <person name="Kalinowski J."/>
            <person name="Ruckert C."/>
        </authorList>
    </citation>
    <scope>NUCLEOTIDE SEQUENCE</scope>
    <source>
        <strain evidence="9">CCM 7684</strain>
    </source>
</reference>
<dbReference type="HAMAP" id="MF_00201">
    <property type="entry name" value="RecO"/>
    <property type="match status" value="1"/>
</dbReference>
<dbReference type="Pfam" id="PF02565">
    <property type="entry name" value="RecO_C"/>
    <property type="match status" value="1"/>
</dbReference>
<comment type="function">
    <text evidence="7">Involved in DNA repair and RecF pathway recombination.</text>
</comment>
<dbReference type="NCBIfam" id="TIGR00613">
    <property type="entry name" value="reco"/>
    <property type="match status" value="1"/>
</dbReference>
<dbReference type="InterPro" id="IPR022572">
    <property type="entry name" value="DNA_rep/recomb_RecO_N"/>
</dbReference>
<accession>A0A8J2YJ85</accession>
<evidence type="ECO:0000256" key="3">
    <source>
        <dbReference type="ARBA" id="ARBA00022763"/>
    </source>
</evidence>
<dbReference type="InterPro" id="IPR037278">
    <property type="entry name" value="ARFGAP/RecO"/>
</dbReference>
<dbReference type="InterPro" id="IPR042242">
    <property type="entry name" value="RecO_C"/>
</dbReference>
<dbReference type="Proteomes" id="UP000602745">
    <property type="component" value="Unassembled WGS sequence"/>
</dbReference>
<dbReference type="Pfam" id="PF11967">
    <property type="entry name" value="RecO_N"/>
    <property type="match status" value="1"/>
</dbReference>
<dbReference type="SUPFAM" id="SSF50249">
    <property type="entry name" value="Nucleic acid-binding proteins"/>
    <property type="match status" value="1"/>
</dbReference>
<protein>
    <recommendedName>
        <fullName evidence="2 7">DNA repair protein RecO</fullName>
    </recommendedName>
    <alternativeName>
        <fullName evidence="6 7">Recombination protein O</fullName>
    </alternativeName>
</protein>
<evidence type="ECO:0000256" key="5">
    <source>
        <dbReference type="ARBA" id="ARBA00023204"/>
    </source>
</evidence>
<dbReference type="AlphaFoldDB" id="A0A8J2YJ85"/>
<dbReference type="EMBL" id="BMCP01000002">
    <property type="protein sequence ID" value="GGE46493.1"/>
    <property type="molecule type" value="Genomic_DNA"/>
</dbReference>
<reference evidence="9" key="2">
    <citation type="submission" date="2020-09" db="EMBL/GenBank/DDBJ databases">
        <authorList>
            <person name="Sun Q."/>
            <person name="Sedlacek I."/>
        </authorList>
    </citation>
    <scope>NUCLEOTIDE SEQUENCE</scope>
    <source>
        <strain evidence="9">CCM 7684</strain>
    </source>
</reference>
<dbReference type="GO" id="GO:0006310">
    <property type="term" value="P:DNA recombination"/>
    <property type="evidence" value="ECO:0007669"/>
    <property type="project" value="UniProtKB-UniRule"/>
</dbReference>
<evidence type="ECO:0000313" key="9">
    <source>
        <dbReference type="EMBL" id="GGE46493.1"/>
    </source>
</evidence>
<evidence type="ECO:0000259" key="8">
    <source>
        <dbReference type="Pfam" id="PF11967"/>
    </source>
</evidence>
<organism evidence="9 10">
    <name type="scientific">Agaricicola taiwanensis</name>
    <dbReference type="NCBI Taxonomy" id="591372"/>
    <lineage>
        <taxon>Bacteria</taxon>
        <taxon>Pseudomonadati</taxon>
        <taxon>Pseudomonadota</taxon>
        <taxon>Alphaproteobacteria</taxon>
        <taxon>Rhodobacterales</taxon>
        <taxon>Paracoccaceae</taxon>
        <taxon>Agaricicola</taxon>
    </lineage>
</organism>
<evidence type="ECO:0000256" key="7">
    <source>
        <dbReference type="HAMAP-Rule" id="MF_00201"/>
    </source>
</evidence>
<comment type="similarity">
    <text evidence="1 7">Belongs to the RecO family.</text>
</comment>
<evidence type="ECO:0000313" key="10">
    <source>
        <dbReference type="Proteomes" id="UP000602745"/>
    </source>
</evidence>
<keyword evidence="10" id="KW-1185">Reference proteome</keyword>
<comment type="caution">
    <text evidence="9">The sequence shown here is derived from an EMBL/GenBank/DDBJ whole genome shotgun (WGS) entry which is preliminary data.</text>
</comment>
<evidence type="ECO:0000256" key="2">
    <source>
        <dbReference type="ARBA" id="ARBA00021310"/>
    </source>
</evidence>
<evidence type="ECO:0000256" key="4">
    <source>
        <dbReference type="ARBA" id="ARBA00023172"/>
    </source>
</evidence>